<accession>A0A4T2CBW7</accession>
<protein>
    <recommendedName>
        <fullName evidence="3">D-inositol 3-phosphate glycosyltransferase</fullName>
    </recommendedName>
</protein>
<keyword evidence="2" id="KW-1185">Reference proteome</keyword>
<evidence type="ECO:0000313" key="2">
    <source>
        <dbReference type="Proteomes" id="UP000306192"/>
    </source>
</evidence>
<dbReference type="RefSeq" id="WP_136640813.1">
    <property type="nucleotide sequence ID" value="NZ_QYRT01000004.1"/>
</dbReference>
<gene>
    <name evidence="1" type="ORF">D4765_03405</name>
</gene>
<sequence length="395" mass="41910">MTVESVPKTSPVRVAAVPAGHSYVQNIVDREAAWPADGVTVLADPVRASAPAGQWWPPVMLDPRWVAENAHRFDLMHVHFGTESFTVSELQAVLDALRTAQRPVVFTVHDLTNPQLIDQAPHLAQLDLLIGAADEVVTLTPGAAAEVRARWGREATVIAHPRMRGAGHVVAAGAGAGSSHLAVGMHLRDLRPNIDAARAVATLIGAAAMLRADRFGVDVTVEINEKVRDEKLREELRAMTAGVAGLVLSEHPRLTDVELESALASTDIEVLPYGHGTHSGWLELCWDLGVSVAAPAVGFYGEQHTEPGAVATFTPGSVGSLAAALRLLAEARQAAVARQTEVAGQTADSLQPTEAQGDPASALRAERAALRREQQSQIHTAHLAVYRRALAGAAR</sequence>
<dbReference type="Proteomes" id="UP000306192">
    <property type="component" value="Unassembled WGS sequence"/>
</dbReference>
<dbReference type="OrthoDB" id="3287135at2"/>
<reference evidence="1 2" key="1">
    <citation type="journal article" date="2019" name="Microorganisms">
        <title>Systematic Affiliation and Genome Analysis of Subtercola vilae DB165(T) with Particular Emphasis on Cold Adaptation of an Isolate from a High-Altitude Cold Volcano Lake.</title>
        <authorList>
            <person name="Villalobos A.S."/>
            <person name="Wiese J."/>
            <person name="Imhoff J.F."/>
            <person name="Dorador C."/>
            <person name="Keller A."/>
            <person name="Hentschel U."/>
        </authorList>
    </citation>
    <scope>NUCLEOTIDE SEQUENCE [LARGE SCALE GENOMIC DNA]</scope>
    <source>
        <strain evidence="1 2">DB165</strain>
    </source>
</reference>
<dbReference type="Gene3D" id="3.40.50.2000">
    <property type="entry name" value="Glycogen Phosphorylase B"/>
    <property type="match status" value="1"/>
</dbReference>
<dbReference type="EMBL" id="QYRT01000004">
    <property type="protein sequence ID" value="TIH40176.1"/>
    <property type="molecule type" value="Genomic_DNA"/>
</dbReference>
<name>A0A4T2CBW7_9MICO</name>
<proteinExistence type="predicted"/>
<dbReference type="SUPFAM" id="SSF53756">
    <property type="entry name" value="UDP-Glycosyltransferase/glycogen phosphorylase"/>
    <property type="match status" value="1"/>
</dbReference>
<comment type="caution">
    <text evidence="1">The sequence shown here is derived from an EMBL/GenBank/DDBJ whole genome shotgun (WGS) entry which is preliminary data.</text>
</comment>
<evidence type="ECO:0000313" key="1">
    <source>
        <dbReference type="EMBL" id="TIH40176.1"/>
    </source>
</evidence>
<evidence type="ECO:0008006" key="3">
    <source>
        <dbReference type="Google" id="ProtNLM"/>
    </source>
</evidence>
<dbReference type="AlphaFoldDB" id="A0A4T2CBW7"/>
<organism evidence="1 2">
    <name type="scientific">Subtercola vilae</name>
    <dbReference type="NCBI Taxonomy" id="2056433"/>
    <lineage>
        <taxon>Bacteria</taxon>
        <taxon>Bacillati</taxon>
        <taxon>Actinomycetota</taxon>
        <taxon>Actinomycetes</taxon>
        <taxon>Micrococcales</taxon>
        <taxon>Microbacteriaceae</taxon>
        <taxon>Subtercola</taxon>
    </lineage>
</organism>